<feature type="transmembrane region" description="Helical" evidence="1">
    <location>
        <begin position="41"/>
        <end position="60"/>
    </location>
</feature>
<feature type="transmembrane region" description="Helical" evidence="1">
    <location>
        <begin position="237"/>
        <end position="258"/>
    </location>
</feature>
<dbReference type="HOGENOM" id="CLU_037690_0_0_1"/>
<keyword evidence="3" id="KW-1185">Reference proteome</keyword>
<dbReference type="EnsemblPlants" id="OPUNC01G35790.1">
    <property type="protein sequence ID" value="OPUNC01G35790.1"/>
    <property type="gene ID" value="OPUNC01G35790"/>
</dbReference>
<proteinExistence type="predicted"/>
<evidence type="ECO:0000256" key="1">
    <source>
        <dbReference type="SAM" id="Phobius"/>
    </source>
</evidence>
<accession>A0A0E0JQX0</accession>
<sequence length="313" mass="33779">MAIAAVGEADGAEAVAGHLVDAKTPSTNITGLSGEGSTDHIIPRVILISCLFLVFSPPLLRRNSGEPLALLWTIALLISAYLFFLISTFSRTIRPSTVHISYGVLLADATDAVAGPGIGFAVMHLATGWTAGLLGYAYADHLQRIGTETAAMRVAPPTFLTEEDETSFKIHRGGVSAFSGFVSLLMSTAGALLLRLLPPDMLPIFVAFLSILEGSAIFIWVAFVVSLIALHHFDFMFVFIGPYLVVSFLLLMLLTHFVFAGDTIWAMLLWFLMLAVAGLLGYLLSVHAQYNQMMLSRLSLEMGNGDVLQMVKL</sequence>
<keyword evidence="1" id="KW-0812">Transmembrane</keyword>
<protein>
    <submittedName>
        <fullName evidence="2">Uncharacterized protein</fullName>
    </submittedName>
</protein>
<name>A0A0E0JQX0_ORYPU</name>
<keyword evidence="1" id="KW-1133">Transmembrane helix</keyword>
<feature type="transmembrane region" description="Helical" evidence="1">
    <location>
        <begin position="67"/>
        <end position="86"/>
    </location>
</feature>
<dbReference type="AlphaFoldDB" id="A0A0E0JQX0"/>
<feature type="transmembrane region" description="Helical" evidence="1">
    <location>
        <begin position="118"/>
        <end position="139"/>
    </location>
</feature>
<dbReference type="Proteomes" id="UP000026962">
    <property type="component" value="Chromosome 1"/>
</dbReference>
<feature type="transmembrane region" description="Helical" evidence="1">
    <location>
        <begin position="264"/>
        <end position="284"/>
    </location>
</feature>
<dbReference type="Gramene" id="OPUNC01G35790.1">
    <property type="protein sequence ID" value="OPUNC01G35790.1"/>
    <property type="gene ID" value="OPUNC01G35790"/>
</dbReference>
<reference evidence="2" key="1">
    <citation type="submission" date="2015-04" db="UniProtKB">
        <authorList>
            <consortium name="EnsemblPlants"/>
        </authorList>
    </citation>
    <scope>IDENTIFICATION</scope>
</reference>
<feature type="transmembrane region" description="Helical" evidence="1">
    <location>
        <begin position="177"/>
        <end position="198"/>
    </location>
</feature>
<evidence type="ECO:0000313" key="3">
    <source>
        <dbReference type="Proteomes" id="UP000026962"/>
    </source>
</evidence>
<organism evidence="2">
    <name type="scientific">Oryza punctata</name>
    <name type="common">Red rice</name>
    <dbReference type="NCBI Taxonomy" id="4537"/>
    <lineage>
        <taxon>Eukaryota</taxon>
        <taxon>Viridiplantae</taxon>
        <taxon>Streptophyta</taxon>
        <taxon>Embryophyta</taxon>
        <taxon>Tracheophyta</taxon>
        <taxon>Spermatophyta</taxon>
        <taxon>Magnoliopsida</taxon>
        <taxon>Liliopsida</taxon>
        <taxon>Poales</taxon>
        <taxon>Poaceae</taxon>
        <taxon>BOP clade</taxon>
        <taxon>Oryzoideae</taxon>
        <taxon>Oryzeae</taxon>
        <taxon>Oryzinae</taxon>
        <taxon>Oryza</taxon>
    </lineage>
</organism>
<evidence type="ECO:0000313" key="2">
    <source>
        <dbReference type="EnsemblPlants" id="OPUNC01G35790.1"/>
    </source>
</evidence>
<reference evidence="2" key="2">
    <citation type="submission" date="2018-05" db="EMBL/GenBank/DDBJ databases">
        <title>OpunRS2 (Oryza punctata Reference Sequence Version 2).</title>
        <authorList>
            <person name="Zhang J."/>
            <person name="Kudrna D."/>
            <person name="Lee S."/>
            <person name="Talag J."/>
            <person name="Welchert J."/>
            <person name="Wing R.A."/>
        </authorList>
    </citation>
    <scope>NUCLEOTIDE SEQUENCE [LARGE SCALE GENOMIC DNA]</scope>
</reference>
<keyword evidence="1" id="KW-0472">Membrane</keyword>
<dbReference type="OMA" id="SAIFIWV"/>
<feature type="transmembrane region" description="Helical" evidence="1">
    <location>
        <begin position="204"/>
        <end position="230"/>
    </location>
</feature>